<dbReference type="Proteomes" id="UP000636709">
    <property type="component" value="Unassembled WGS sequence"/>
</dbReference>
<feature type="compositionally biased region" description="Basic residues" evidence="1">
    <location>
        <begin position="53"/>
        <end position="65"/>
    </location>
</feature>
<dbReference type="PANTHER" id="PTHR46354">
    <property type="entry name" value="DOG1 DOMAIN-CONTAINING PROTEIN"/>
    <property type="match status" value="1"/>
</dbReference>
<feature type="domain" description="DOG1" evidence="2">
    <location>
        <begin position="146"/>
        <end position="372"/>
    </location>
</feature>
<dbReference type="PROSITE" id="PS51806">
    <property type="entry name" value="DOG1"/>
    <property type="match status" value="1"/>
</dbReference>
<dbReference type="Pfam" id="PF14144">
    <property type="entry name" value="DOG1"/>
    <property type="match status" value="1"/>
</dbReference>
<evidence type="ECO:0000313" key="4">
    <source>
        <dbReference type="Proteomes" id="UP000636709"/>
    </source>
</evidence>
<feature type="region of interest" description="Disordered" evidence="1">
    <location>
        <begin position="18"/>
        <end position="70"/>
    </location>
</feature>
<organism evidence="3 4">
    <name type="scientific">Digitaria exilis</name>
    <dbReference type="NCBI Taxonomy" id="1010633"/>
    <lineage>
        <taxon>Eukaryota</taxon>
        <taxon>Viridiplantae</taxon>
        <taxon>Streptophyta</taxon>
        <taxon>Embryophyta</taxon>
        <taxon>Tracheophyta</taxon>
        <taxon>Spermatophyta</taxon>
        <taxon>Magnoliopsida</taxon>
        <taxon>Liliopsida</taxon>
        <taxon>Poales</taxon>
        <taxon>Poaceae</taxon>
        <taxon>PACMAD clade</taxon>
        <taxon>Panicoideae</taxon>
        <taxon>Panicodae</taxon>
        <taxon>Paniceae</taxon>
        <taxon>Anthephorinae</taxon>
        <taxon>Digitaria</taxon>
    </lineage>
</organism>
<feature type="compositionally biased region" description="Pro residues" evidence="1">
    <location>
        <begin position="112"/>
        <end position="123"/>
    </location>
</feature>
<dbReference type="GO" id="GO:0043565">
    <property type="term" value="F:sequence-specific DNA binding"/>
    <property type="evidence" value="ECO:0007669"/>
    <property type="project" value="InterPro"/>
</dbReference>
<name>A0A835E235_9POAL</name>
<gene>
    <name evidence="3" type="ORF">HU200_056763</name>
</gene>
<evidence type="ECO:0000256" key="1">
    <source>
        <dbReference type="SAM" id="MobiDB-lite"/>
    </source>
</evidence>
<evidence type="ECO:0000313" key="3">
    <source>
        <dbReference type="EMBL" id="KAF8661808.1"/>
    </source>
</evidence>
<evidence type="ECO:0000259" key="2">
    <source>
        <dbReference type="PROSITE" id="PS51806"/>
    </source>
</evidence>
<dbReference type="PANTHER" id="PTHR46354:SF25">
    <property type="entry name" value="OS01G0306400 PROTEIN"/>
    <property type="match status" value="1"/>
</dbReference>
<protein>
    <recommendedName>
        <fullName evidence="2">DOG1 domain-containing protein</fullName>
    </recommendedName>
</protein>
<dbReference type="InterPro" id="IPR051886">
    <property type="entry name" value="Seed_Dev/Stress_Resp_Reg"/>
</dbReference>
<dbReference type="InterPro" id="IPR025422">
    <property type="entry name" value="TGA_domain"/>
</dbReference>
<sequence>MPPKYLYLTWQFWSKSSRADHTVARGEAKQSEANSRTPSSSASSVLSPAHSYHSWRKKTRNRPRPKWSSELGVPSVAARLRPLSRHQAPGAILLPHVSSPASRPPLADSPLRMPPPPQEQQPPHPRRWPPEGRLLRPPPPPMAFSSDDMEAFYEAWVGREEQLVADLTSAMALQRHATTDAVAPLVDAAVGHVAAYYEHKSGLADRDVVAALDPRWLNPLERTFLWAWGYKPALLFRFVFLDDGGGVAMGSSVAQRRALEELRAATAAAEREVEREVAAVQESLAGPRVLAALRRQAPRRRNSNGEAAEEEDAVAAVGRSLRVLLGAADALRERTLRGVVGLLAPDQAAAFVVAMMRFHLGLRLRPWRPAGSLVGQPATPMQSCPVNDHAMDARITETVYRLQERYGYTLQNSTSVVRKMATATEEEAAANEPIAMIWNKYTHII</sequence>
<feature type="region of interest" description="Disordered" evidence="1">
    <location>
        <begin position="92"/>
        <end position="141"/>
    </location>
</feature>
<proteinExistence type="predicted"/>
<accession>A0A835E235</accession>
<dbReference type="OrthoDB" id="781635at2759"/>
<feature type="compositionally biased region" description="Low complexity" evidence="1">
    <location>
        <begin position="31"/>
        <end position="51"/>
    </location>
</feature>
<dbReference type="GO" id="GO:0006351">
    <property type="term" value="P:DNA-templated transcription"/>
    <property type="evidence" value="ECO:0007669"/>
    <property type="project" value="InterPro"/>
</dbReference>
<dbReference type="AlphaFoldDB" id="A0A835E235"/>
<reference evidence="3" key="1">
    <citation type="submission" date="2020-07" db="EMBL/GenBank/DDBJ databases">
        <title>Genome sequence and genetic diversity analysis of an under-domesticated orphan crop, white fonio (Digitaria exilis).</title>
        <authorList>
            <person name="Bennetzen J.L."/>
            <person name="Chen S."/>
            <person name="Ma X."/>
            <person name="Wang X."/>
            <person name="Yssel A.E.J."/>
            <person name="Chaluvadi S.R."/>
            <person name="Johnson M."/>
            <person name="Gangashetty P."/>
            <person name="Hamidou F."/>
            <person name="Sanogo M.D."/>
            <person name="Zwaenepoel A."/>
            <person name="Wallace J."/>
            <person name="Van De Peer Y."/>
            <person name="Van Deynze A."/>
        </authorList>
    </citation>
    <scope>NUCLEOTIDE SEQUENCE</scope>
    <source>
        <tissue evidence="3">Leaves</tissue>
    </source>
</reference>
<keyword evidence="4" id="KW-1185">Reference proteome</keyword>
<feature type="compositionally biased region" description="Basic and acidic residues" evidence="1">
    <location>
        <begin position="18"/>
        <end position="30"/>
    </location>
</feature>
<comment type="caution">
    <text evidence="3">The sequence shown here is derived from an EMBL/GenBank/DDBJ whole genome shotgun (WGS) entry which is preliminary data.</text>
</comment>
<dbReference type="EMBL" id="JACEFO010002392">
    <property type="protein sequence ID" value="KAF8661808.1"/>
    <property type="molecule type" value="Genomic_DNA"/>
</dbReference>